<comment type="cofactor">
    <cofactor evidence="1">
        <name>Zn(2+)</name>
        <dbReference type="ChEBI" id="CHEBI:29105"/>
    </cofactor>
</comment>
<comment type="caution">
    <text evidence="7">The sequence shown here is derived from an EMBL/GenBank/DDBJ whole genome shotgun (WGS) entry which is preliminary data.</text>
</comment>
<dbReference type="CDD" id="cd06250">
    <property type="entry name" value="M14_PaAOTO_like"/>
    <property type="match status" value="1"/>
</dbReference>
<gene>
    <name evidence="7" type="ORF">GCU85_09460</name>
</gene>
<dbReference type="SUPFAM" id="SSF53187">
    <property type="entry name" value="Zn-dependent exopeptidases"/>
    <property type="match status" value="1"/>
</dbReference>
<keyword evidence="2" id="KW-0479">Metal-binding</keyword>
<dbReference type="GO" id="GO:0046872">
    <property type="term" value="F:metal ion binding"/>
    <property type="evidence" value="ECO:0007669"/>
    <property type="project" value="UniProtKB-KW"/>
</dbReference>
<feature type="region of interest" description="Disordered" evidence="5">
    <location>
        <begin position="31"/>
        <end position="51"/>
    </location>
</feature>
<feature type="domain" description="Succinylglutamate desuccinylase/Aspartoacylase catalytic" evidence="6">
    <location>
        <begin position="53"/>
        <end position="213"/>
    </location>
</feature>
<sequence length="410" mass="44871">MKTRRIEKINLLSATPGVETYLTVVRYGGHNEGRSGAQTNTQENTQDNRQRPPKVYLQAGLHADEWPGILALNHLQILLDAADAKGNIVGEIVLLPYANPMGMAQFLKGYHIGRFDFDMTGNFNRDYVDLANWAVDEVSLQLTENKLDNQQRIRKVFADKLNAYQPSLAIDYLKKQLLLLSFDSDYVLDLHCDTKSILHLYCNQRQQTQGELLAACLDCDLVLLEDDPGCIGFDIAGAGAWWKLSDLLKQRGIESPVGMPCFSSTVELRGQGDVDDVINAQDAANLYRYLVQIGVVQDEDVGLIAAQTASVPAQSISKLLTAVDTIIAPSAGLVVYKKALGEAVKAGDVVAELIDITQPPSASPRIPLVANADGIVFTQITNNLVRPGHTVVKIVGDTPLTYRQGNLLAF</sequence>
<keyword evidence="8" id="KW-1185">Reference proteome</keyword>
<evidence type="ECO:0000256" key="1">
    <source>
        <dbReference type="ARBA" id="ARBA00001947"/>
    </source>
</evidence>
<organism evidence="7 8">
    <name type="scientific">Ostreibacterium oceani</name>
    <dbReference type="NCBI Taxonomy" id="2654998"/>
    <lineage>
        <taxon>Bacteria</taxon>
        <taxon>Pseudomonadati</taxon>
        <taxon>Pseudomonadota</taxon>
        <taxon>Gammaproteobacteria</taxon>
        <taxon>Cardiobacteriales</taxon>
        <taxon>Ostreibacteriaceae</taxon>
        <taxon>Ostreibacterium</taxon>
    </lineage>
</organism>
<reference evidence="7 8" key="1">
    <citation type="submission" date="2019-10" db="EMBL/GenBank/DDBJ databases">
        <title>Cardiobacteriales fam. a chemoheterotrophic member of the order Cardiobacteriales, and proposal of Cardiobacteriales fam. nov.</title>
        <authorList>
            <person name="Wang C."/>
        </authorList>
    </citation>
    <scope>NUCLEOTIDE SEQUENCE [LARGE SCALE GENOMIC DNA]</scope>
    <source>
        <strain evidence="7 8">ML27</strain>
    </source>
</reference>
<protein>
    <recommendedName>
        <fullName evidence="6">Succinylglutamate desuccinylase/Aspartoacylase catalytic domain-containing protein</fullName>
    </recommendedName>
</protein>
<dbReference type="PANTHER" id="PTHR37326">
    <property type="entry name" value="BLL3975 PROTEIN"/>
    <property type="match status" value="1"/>
</dbReference>
<dbReference type="InParanoid" id="A0A6N7EWM5"/>
<evidence type="ECO:0000256" key="3">
    <source>
        <dbReference type="ARBA" id="ARBA00022801"/>
    </source>
</evidence>
<name>A0A6N7EWM5_9GAMM</name>
<dbReference type="InterPro" id="IPR055438">
    <property type="entry name" value="AstE_AspA_cat"/>
</dbReference>
<dbReference type="Pfam" id="PF24827">
    <property type="entry name" value="AstE_AspA_cat"/>
    <property type="match status" value="1"/>
</dbReference>
<evidence type="ECO:0000313" key="8">
    <source>
        <dbReference type="Proteomes" id="UP000471298"/>
    </source>
</evidence>
<evidence type="ECO:0000259" key="6">
    <source>
        <dbReference type="Pfam" id="PF24827"/>
    </source>
</evidence>
<keyword evidence="3" id="KW-0378">Hydrolase</keyword>
<dbReference type="AlphaFoldDB" id="A0A6N7EWM5"/>
<dbReference type="RefSeq" id="WP_152810939.1">
    <property type="nucleotide sequence ID" value="NZ_WHNW01000014.1"/>
</dbReference>
<evidence type="ECO:0000256" key="2">
    <source>
        <dbReference type="ARBA" id="ARBA00022723"/>
    </source>
</evidence>
<proteinExistence type="predicted"/>
<accession>A0A6N7EWM5</accession>
<evidence type="ECO:0000256" key="5">
    <source>
        <dbReference type="SAM" id="MobiDB-lite"/>
    </source>
</evidence>
<dbReference type="Gene3D" id="3.40.630.10">
    <property type="entry name" value="Zn peptidases"/>
    <property type="match status" value="1"/>
</dbReference>
<evidence type="ECO:0000256" key="4">
    <source>
        <dbReference type="ARBA" id="ARBA00022833"/>
    </source>
</evidence>
<feature type="compositionally biased region" description="Polar residues" evidence="5">
    <location>
        <begin position="36"/>
        <end position="47"/>
    </location>
</feature>
<dbReference type="EMBL" id="WHNW01000014">
    <property type="protein sequence ID" value="MPV86951.1"/>
    <property type="molecule type" value="Genomic_DNA"/>
</dbReference>
<dbReference type="Gene3D" id="2.40.50.100">
    <property type="match status" value="1"/>
</dbReference>
<dbReference type="GO" id="GO:0016788">
    <property type="term" value="F:hydrolase activity, acting on ester bonds"/>
    <property type="evidence" value="ECO:0007669"/>
    <property type="project" value="InterPro"/>
</dbReference>
<dbReference type="Proteomes" id="UP000471298">
    <property type="component" value="Unassembled WGS sequence"/>
</dbReference>
<dbReference type="InterPro" id="IPR053138">
    <property type="entry name" value="N-alpha-Ac-DABA_deacetylase"/>
</dbReference>
<evidence type="ECO:0000313" key="7">
    <source>
        <dbReference type="EMBL" id="MPV86951.1"/>
    </source>
</evidence>
<dbReference type="PANTHER" id="PTHR37326:SF1">
    <property type="entry name" value="BLL3975 PROTEIN"/>
    <property type="match status" value="1"/>
</dbReference>
<keyword evidence="4" id="KW-0862">Zinc</keyword>